<protein>
    <submittedName>
        <fullName evidence="1">SusD/RagB family nutrient-binding outer membrane lipoprotein</fullName>
    </submittedName>
</protein>
<keyword evidence="1" id="KW-0449">Lipoprotein</keyword>
<dbReference type="RefSeq" id="WP_380903448.1">
    <property type="nucleotide sequence ID" value="NZ_JBHUEG010000001.1"/>
</dbReference>
<dbReference type="PROSITE" id="PS51257">
    <property type="entry name" value="PROKAR_LIPOPROTEIN"/>
    <property type="match status" value="1"/>
</dbReference>
<organism evidence="1 2">
    <name type="scientific">Sphingobacterium suaedae</name>
    <dbReference type="NCBI Taxonomy" id="1686402"/>
    <lineage>
        <taxon>Bacteria</taxon>
        <taxon>Pseudomonadati</taxon>
        <taxon>Bacteroidota</taxon>
        <taxon>Sphingobacteriia</taxon>
        <taxon>Sphingobacteriales</taxon>
        <taxon>Sphingobacteriaceae</taxon>
        <taxon>Sphingobacterium</taxon>
    </lineage>
</organism>
<evidence type="ECO:0000313" key="2">
    <source>
        <dbReference type="Proteomes" id="UP001597545"/>
    </source>
</evidence>
<dbReference type="Pfam" id="PF12771">
    <property type="entry name" value="SusD-like_2"/>
    <property type="match status" value="1"/>
</dbReference>
<dbReference type="Gene3D" id="1.25.40.390">
    <property type="match status" value="1"/>
</dbReference>
<accession>A0ABW5KGB9</accession>
<dbReference type="InterPro" id="IPR041662">
    <property type="entry name" value="SusD-like_2"/>
</dbReference>
<comment type="caution">
    <text evidence="1">The sequence shown here is derived from an EMBL/GenBank/DDBJ whole genome shotgun (WGS) entry which is preliminary data.</text>
</comment>
<dbReference type="Proteomes" id="UP001597545">
    <property type="component" value="Unassembled WGS sequence"/>
</dbReference>
<gene>
    <name evidence="1" type="ORF">ACFSR5_10420</name>
</gene>
<dbReference type="InterPro" id="IPR011990">
    <property type="entry name" value="TPR-like_helical_dom_sf"/>
</dbReference>
<name>A0ABW5KGB9_9SPHI</name>
<evidence type="ECO:0000313" key="1">
    <source>
        <dbReference type="EMBL" id="MFD2548057.1"/>
    </source>
</evidence>
<keyword evidence="2" id="KW-1185">Reference proteome</keyword>
<proteinExistence type="predicted"/>
<dbReference type="SUPFAM" id="SSF48452">
    <property type="entry name" value="TPR-like"/>
    <property type="match status" value="1"/>
</dbReference>
<reference evidence="2" key="1">
    <citation type="journal article" date="2019" name="Int. J. Syst. Evol. Microbiol.">
        <title>The Global Catalogue of Microorganisms (GCM) 10K type strain sequencing project: providing services to taxonomists for standard genome sequencing and annotation.</title>
        <authorList>
            <consortium name="The Broad Institute Genomics Platform"/>
            <consortium name="The Broad Institute Genome Sequencing Center for Infectious Disease"/>
            <person name="Wu L."/>
            <person name="Ma J."/>
        </authorList>
    </citation>
    <scope>NUCLEOTIDE SEQUENCE [LARGE SCALE GENOMIC DNA]</scope>
    <source>
        <strain evidence="2">KCTC 42662</strain>
    </source>
</reference>
<sequence>MNKSFHILLFFMLSVLGFTGCKTQLEDSFENPDQTTEASIPGFFTDILNNDRVRPSYWHYRTFILSRQAIYTQTASFIPANNMYQPNDGYSYDYWKDFYSPGVLGVYRKMEVAFDALSAEEKANQQIFMQAAKVVIYDEASKLIDNFGDIPFSEAGSLPTNGTIVKPKFDDQKELYYSFVDSLKSLNTYFSKAATTTYFSKYDILNKGVAEKWRRYTNSLRLRLLMRISNVDENKAKTEVMEMLNNPTEYPLVDGNAAINYSPVNSDILLQPLTTNTTTLRQALQEGPNFYATDYMLNKVMKPANDPRIPVFYDKFGETKDNKFIPNKEYKAMPITFTENELLSNYQKYSIIDSATFFDNKYLPGIVTTASETNFNKAEAYLRWGSDVSAKNAYDVAIKQSITFYYYLNNLMGTEGLKAETIPAEDVINDFVENSTVQYAGSTAEKLELIITQKWLHYGFLQAQHAWSEYRRTGYPKITELRAGLANYATPPMRFLYPTGEVANNSENYEAVRSKDTRDTKIFWDVD</sequence>
<dbReference type="EMBL" id="JBHULR010000004">
    <property type="protein sequence ID" value="MFD2548057.1"/>
    <property type="molecule type" value="Genomic_DNA"/>
</dbReference>